<dbReference type="CDD" id="cd06781">
    <property type="entry name" value="cpPDZ_BsHtra-like"/>
    <property type="match status" value="1"/>
</dbReference>
<feature type="region of interest" description="Disordered" evidence="5">
    <location>
        <begin position="1"/>
        <end position="27"/>
    </location>
</feature>
<dbReference type="SMART" id="SM00228">
    <property type="entry name" value="PDZ"/>
    <property type="match status" value="1"/>
</dbReference>
<dbReference type="SUPFAM" id="SSF50494">
    <property type="entry name" value="Trypsin-like serine proteases"/>
    <property type="match status" value="1"/>
</dbReference>
<keyword evidence="6" id="KW-0812">Transmembrane</keyword>
<evidence type="ECO:0000256" key="6">
    <source>
        <dbReference type="SAM" id="Phobius"/>
    </source>
</evidence>
<dbReference type="InterPro" id="IPR001478">
    <property type="entry name" value="PDZ"/>
</dbReference>
<dbReference type="PANTHER" id="PTHR43343:SF3">
    <property type="entry name" value="PROTEASE DO-LIKE 8, CHLOROPLASTIC"/>
    <property type="match status" value="1"/>
</dbReference>
<evidence type="ECO:0000256" key="5">
    <source>
        <dbReference type="SAM" id="MobiDB-lite"/>
    </source>
</evidence>
<name>A0ABY5NXS1_9ENTE</name>
<accession>A0ABY5NXS1</accession>
<sequence length="455" mass="47881">MRKDVTPNEEQKRETIHKKNNPTPSKPSLFKRFGISLAAGALGGLLVVGGYAYINDHNASSSNNASTTTAPVEKGKTTVSNVNVNVESEVTKAVEKVEDAVVSVTTYQKSSSELSDIEKIFGPASGSQSSEDELQEAGEGSGVIYRKDNGKAYIVTNNHVVSGASAVSIMLNSGKKADAKIVGTDTYSDLAVLEISDKDVTTIAEFGNSNNIKVGETVLAIGSPLGSTFANSVSQGIISAKDRMITNQTSDGAIINSKAIQTDAAINPGNSGGALINTAGQVIGINSSKIAQAASGVSAEGMGFAIPSNEVVNIINQLEQGKSVARPMLGIKMVNLNVLKAEDKKSVLKLDDKITNGVVVASVEKDTPAAAAGLKQYDVITKIDGKDIASTAELQSILYSKNIGDKIELTYYRDGKEAKTTVNLTEDSSKLEEQQKQAQKQQTERSSNNSTNPFN</sequence>
<feature type="compositionally biased region" description="Polar residues" evidence="5">
    <location>
        <begin position="444"/>
        <end position="455"/>
    </location>
</feature>
<feature type="domain" description="PDZ" evidence="7">
    <location>
        <begin position="335"/>
        <end position="415"/>
    </location>
</feature>
<comment type="similarity">
    <text evidence="1">Belongs to the peptidase S1C family.</text>
</comment>
<keyword evidence="6" id="KW-0472">Membrane</keyword>
<dbReference type="Gene3D" id="2.30.42.10">
    <property type="match status" value="1"/>
</dbReference>
<dbReference type="EC" id="3.4.21.107" evidence="8"/>
<dbReference type="InterPro" id="IPR001940">
    <property type="entry name" value="Peptidase_S1C"/>
</dbReference>
<evidence type="ECO:0000313" key="8">
    <source>
        <dbReference type="EMBL" id="UUV98198.1"/>
    </source>
</evidence>
<dbReference type="Pfam" id="PF13365">
    <property type="entry name" value="Trypsin_2"/>
    <property type="match status" value="1"/>
</dbReference>
<gene>
    <name evidence="8" type="primary">htrA</name>
    <name evidence="8" type="ORF">G314FT_02890</name>
</gene>
<dbReference type="PROSITE" id="PS50106">
    <property type="entry name" value="PDZ"/>
    <property type="match status" value="1"/>
</dbReference>
<dbReference type="InterPro" id="IPR036034">
    <property type="entry name" value="PDZ_sf"/>
</dbReference>
<dbReference type="RefSeq" id="WP_257701779.1">
    <property type="nucleotide sequence ID" value="NZ_CP102451.1"/>
</dbReference>
<evidence type="ECO:0000256" key="3">
    <source>
        <dbReference type="ARBA" id="ARBA00022801"/>
    </source>
</evidence>
<dbReference type="EMBL" id="CP102451">
    <property type="protein sequence ID" value="UUV98198.1"/>
    <property type="molecule type" value="Genomic_DNA"/>
</dbReference>
<keyword evidence="3 8" id="KW-0378">Hydrolase</keyword>
<proteinExistence type="inferred from homology"/>
<dbReference type="PRINTS" id="PR00834">
    <property type="entry name" value="PROTEASES2C"/>
</dbReference>
<reference evidence="8" key="2">
    <citation type="submission" date="2022-08" db="EMBL/GenBank/DDBJ databases">
        <authorList>
            <person name="Poehlein A."/>
            <person name="Guzman J."/>
            <person name="Daniel R."/>
            <person name="Vilcinskas A."/>
        </authorList>
    </citation>
    <scope>NUCLEOTIDE SEQUENCE</scope>
    <source>
        <strain evidence="8">G314FT</strain>
    </source>
</reference>
<keyword evidence="4" id="KW-0720">Serine protease</keyword>
<dbReference type="SUPFAM" id="SSF50156">
    <property type="entry name" value="PDZ domain-like"/>
    <property type="match status" value="1"/>
</dbReference>
<reference evidence="8" key="1">
    <citation type="submission" date="2022-08" db="EMBL/GenBank/DDBJ databases">
        <title>Genome sequence of Vagococcus luciliae DSM 112651.</title>
        <authorList>
            <person name="Juan G."/>
            <person name="Anja P."/>
            <person name="Rolf D."/>
            <person name="Kampfer P."/>
            <person name="Vilcinskas A."/>
        </authorList>
    </citation>
    <scope>NUCLEOTIDE SEQUENCE</scope>
    <source>
        <strain evidence="8">G314FT</strain>
    </source>
</reference>
<dbReference type="PANTHER" id="PTHR43343">
    <property type="entry name" value="PEPTIDASE S12"/>
    <property type="match status" value="1"/>
</dbReference>
<evidence type="ECO:0000256" key="2">
    <source>
        <dbReference type="ARBA" id="ARBA00022670"/>
    </source>
</evidence>
<keyword evidence="2" id="KW-0645">Protease</keyword>
<evidence type="ECO:0000259" key="7">
    <source>
        <dbReference type="PROSITE" id="PS50106"/>
    </source>
</evidence>
<evidence type="ECO:0000256" key="1">
    <source>
        <dbReference type="ARBA" id="ARBA00010541"/>
    </source>
</evidence>
<feature type="compositionally biased region" description="Basic and acidic residues" evidence="5">
    <location>
        <begin position="1"/>
        <end position="14"/>
    </location>
</feature>
<organism evidence="8 9">
    <name type="scientific">Vagococcus luciliae</name>
    <dbReference type="NCBI Taxonomy" id="2920380"/>
    <lineage>
        <taxon>Bacteria</taxon>
        <taxon>Bacillati</taxon>
        <taxon>Bacillota</taxon>
        <taxon>Bacilli</taxon>
        <taxon>Lactobacillales</taxon>
        <taxon>Enterococcaceae</taxon>
        <taxon>Vagococcus</taxon>
    </lineage>
</organism>
<dbReference type="GO" id="GO:0016787">
    <property type="term" value="F:hydrolase activity"/>
    <property type="evidence" value="ECO:0007669"/>
    <property type="project" value="UniProtKB-KW"/>
</dbReference>
<dbReference type="InterPro" id="IPR043504">
    <property type="entry name" value="Peptidase_S1_PA_chymotrypsin"/>
</dbReference>
<protein>
    <submittedName>
        <fullName evidence="8">Serine protease Do-like HtrA</fullName>
        <ecNumber evidence="8">3.4.21.107</ecNumber>
    </submittedName>
</protein>
<keyword evidence="6" id="KW-1133">Transmembrane helix</keyword>
<feature type="region of interest" description="Disordered" evidence="5">
    <location>
        <begin position="422"/>
        <end position="455"/>
    </location>
</feature>
<evidence type="ECO:0000256" key="4">
    <source>
        <dbReference type="ARBA" id="ARBA00022825"/>
    </source>
</evidence>
<feature type="transmembrane region" description="Helical" evidence="6">
    <location>
        <begin position="33"/>
        <end position="54"/>
    </location>
</feature>
<dbReference type="Pfam" id="PF13180">
    <property type="entry name" value="PDZ_2"/>
    <property type="match status" value="1"/>
</dbReference>
<dbReference type="InterPro" id="IPR009003">
    <property type="entry name" value="Peptidase_S1_PA"/>
</dbReference>
<keyword evidence="9" id="KW-1185">Reference proteome</keyword>
<dbReference type="Proteomes" id="UP001058273">
    <property type="component" value="Chromosome"/>
</dbReference>
<evidence type="ECO:0000313" key="9">
    <source>
        <dbReference type="Proteomes" id="UP001058273"/>
    </source>
</evidence>
<dbReference type="Gene3D" id="2.40.10.10">
    <property type="entry name" value="Trypsin-like serine proteases"/>
    <property type="match status" value="2"/>
</dbReference>
<dbReference type="InterPro" id="IPR051201">
    <property type="entry name" value="Chloro_Bact_Ser_Proteases"/>
</dbReference>